<sequence>MKKLLTIFGSISLISMTSITSIACKNINKSKKEDPSKPDRTPKTPENDSTKPEENQPKKPDDKKPNNNDNSSNDSNSNSNPNNKPDSTKPSENPKKPNEQHQGDDPNNHQPQADQLEKSEQPKRTKEQNFELIKKYGAEVLALLESLSEDKTEQLYKKPENSELLKLVTNIGQFYQKLGSSTTIDDFEKEFKEKKFLNKLYEEWDKTVTEYEKQKDSILEILKQ</sequence>
<protein>
    <submittedName>
        <fullName evidence="2">Prolipoprotein</fullName>
    </submittedName>
</protein>
<proteinExistence type="predicted"/>
<feature type="compositionally biased region" description="Basic and acidic residues" evidence="1">
    <location>
        <begin position="30"/>
        <end position="66"/>
    </location>
</feature>
<feature type="compositionally biased region" description="Basic and acidic residues" evidence="1">
    <location>
        <begin position="115"/>
        <end position="130"/>
    </location>
</feature>
<dbReference type="EMBL" id="LAEW01000001">
    <property type="protein sequence ID" value="KJQ45747.1"/>
    <property type="molecule type" value="Genomic_DNA"/>
</dbReference>
<gene>
    <name evidence="2" type="ORF">TS59_0623</name>
</gene>
<feature type="compositionally biased region" description="Basic and acidic residues" evidence="1">
    <location>
        <begin position="86"/>
        <end position="107"/>
    </location>
</feature>
<evidence type="ECO:0000256" key="1">
    <source>
        <dbReference type="SAM" id="MobiDB-lite"/>
    </source>
</evidence>
<dbReference type="AlphaFoldDB" id="A0AAE2EIL0"/>
<organism evidence="2 3">
    <name type="scientific">Mycoplasma mycoides subsp. mycoides</name>
    <dbReference type="NCBI Taxonomy" id="2103"/>
    <lineage>
        <taxon>Bacteria</taxon>
        <taxon>Bacillati</taxon>
        <taxon>Mycoplasmatota</taxon>
        <taxon>Mollicutes</taxon>
        <taxon>Mycoplasmataceae</taxon>
        <taxon>Mycoplasma</taxon>
    </lineage>
</organism>
<dbReference type="Proteomes" id="UP000033624">
    <property type="component" value="Unassembled WGS sequence"/>
</dbReference>
<comment type="caution">
    <text evidence="2">The sequence shown here is derived from an EMBL/GenBank/DDBJ whole genome shotgun (WGS) entry which is preliminary data.</text>
</comment>
<feature type="region of interest" description="Disordered" evidence="1">
    <location>
        <begin position="27"/>
        <end position="130"/>
    </location>
</feature>
<evidence type="ECO:0000313" key="3">
    <source>
        <dbReference type="Proteomes" id="UP000033624"/>
    </source>
</evidence>
<dbReference type="NCBIfam" id="NF038029">
    <property type="entry name" value="LP_plasma"/>
    <property type="match status" value="1"/>
</dbReference>
<dbReference type="PROSITE" id="PS51257">
    <property type="entry name" value="PROKAR_LIPOPROTEIN"/>
    <property type="match status" value="1"/>
</dbReference>
<accession>A0AAE2EIL0</accession>
<dbReference type="OMA" id="FEQWHKA"/>
<dbReference type="RefSeq" id="WP_011166748.1">
    <property type="nucleotide sequence ID" value="NZ_CP010267.1"/>
</dbReference>
<reference evidence="2 3" key="1">
    <citation type="submission" date="2015-02" db="EMBL/GenBank/DDBJ databases">
        <title>Mycoplasma mycoides subsp. mycoides strain:B237 Genome sequencing.</title>
        <authorList>
            <person name="Fischer A."/>
            <person name="Santana-Cruz I."/>
            <person name="Schieck E."/>
            <person name="Gourle H."/>
            <person name="Lambert M."/>
            <person name="Nadendla S."/>
            <person name="Miller R.A."/>
            <person name="Weber J."/>
            <person name="Bongcam-Rudloff E."/>
            <person name="Vashee S."/>
            <person name="Frey J."/>
            <person name="Jores J."/>
        </authorList>
    </citation>
    <scope>NUCLEOTIDE SEQUENCE [LARGE SCALE GENOMIC DNA]</scope>
    <source>
        <strain evidence="2 3">B237</strain>
    </source>
</reference>
<feature type="compositionally biased region" description="Low complexity" evidence="1">
    <location>
        <begin position="67"/>
        <end position="85"/>
    </location>
</feature>
<evidence type="ECO:0000313" key="2">
    <source>
        <dbReference type="EMBL" id="KJQ45747.1"/>
    </source>
</evidence>
<name>A0AAE2EIL0_MYCMY</name>
<dbReference type="InterPro" id="IPR054816">
    <property type="entry name" value="Lipoprotein_mollicutes-type_CS"/>
</dbReference>